<dbReference type="InterPro" id="IPR036005">
    <property type="entry name" value="Creatinase/aminopeptidase-like"/>
</dbReference>
<dbReference type="InterPro" id="IPR000994">
    <property type="entry name" value="Pept_M24"/>
</dbReference>
<dbReference type="InterPro" id="IPR029149">
    <property type="entry name" value="Creatin/AminoP/Spt16_N"/>
</dbReference>
<dbReference type="Pfam" id="PF00557">
    <property type="entry name" value="Peptidase_M24"/>
    <property type="match status" value="1"/>
</dbReference>
<dbReference type="InterPro" id="IPR000587">
    <property type="entry name" value="Creatinase_N"/>
</dbReference>
<evidence type="ECO:0000256" key="1">
    <source>
        <dbReference type="ARBA" id="ARBA00022723"/>
    </source>
</evidence>
<dbReference type="Gene3D" id="3.40.350.10">
    <property type="entry name" value="Creatinase/prolidase N-terminal domain"/>
    <property type="match status" value="2"/>
</dbReference>
<dbReference type="Pfam" id="PF01321">
    <property type="entry name" value="Creatinase_N"/>
    <property type="match status" value="1"/>
</dbReference>
<evidence type="ECO:0000259" key="5">
    <source>
        <dbReference type="Pfam" id="PF16188"/>
    </source>
</evidence>
<dbReference type="SUPFAM" id="SSF53092">
    <property type="entry name" value="Creatinase/prolidase N-terminal domain"/>
    <property type="match status" value="1"/>
</dbReference>
<evidence type="ECO:0000259" key="3">
    <source>
        <dbReference type="Pfam" id="PF00557"/>
    </source>
</evidence>
<feature type="domain" description="Peptidase M24" evidence="3">
    <location>
        <begin position="322"/>
        <end position="516"/>
    </location>
</feature>
<dbReference type="OrthoDB" id="9995434at2759"/>
<keyword evidence="1" id="KW-0479">Metal-binding</keyword>
<dbReference type="PANTHER" id="PTHR43763">
    <property type="entry name" value="XAA-PRO AMINOPEPTIDASE 1"/>
    <property type="match status" value="1"/>
</dbReference>
<evidence type="ECO:0000259" key="4">
    <source>
        <dbReference type="Pfam" id="PF01321"/>
    </source>
</evidence>
<accession>A0A0F9ZGL3</accession>
<comment type="caution">
    <text evidence="6">The sequence shown here is derived from an EMBL/GenBank/DDBJ whole genome shotgun (WGS) entry which is preliminary data.</text>
</comment>
<sequence length="602" mass="69887">MLLQSFLEVIRQFNLDAYMNPIADEHFNEIIGPCDSRVKTLTGYTGTYGTAITGANNAFFTTYQFLEKARTEIKDYQVIEDLPDAMNSWIVSNGIKRIGISSKLMPSKIYKKLYQDLNSAGVELVPFTDDLFDKVWKDKPKRVFNEIFDLQSHKYNEFIDKNYIKQFPEFKINDKAVYDLNTIIPGENYRTKLKRIRQEINEDEGYVIANLSTLGWLTNLRGNDLDFSSAFYSFGYLTKKKFILFTNNKIERKGITSKPYDEFYPFLSTIKEKKIFISGDVNFFIYEKLKNPEYSDLVEIYENLKNKTEIFGFKMSGVQDSKAIIQLLALLENSTVDFTELEIQDKLIEFKKQNKGYFSESFKPIIASGSNSSKIYHEATNKIHKKDEILLLDVGSHYMYGTTDITRTVCLGEPSPDMIRFYTITLKSLIKAKYIRKNFIQGKELDDAARYFLKKIGKNYITSTGHGVGFFAQVHEKFPKMDYDEDTLAVHNVFTIEPTYYDANLGIRIEDQVILNESDGFVFQTNLSFVPFQMNMIDNSMLTEAERKLVNLYSRKMLGFLSPLFDKKSPEYKYLVENTQELPNVEQTKDENGEIYNHNITK</sequence>
<protein>
    <submittedName>
        <fullName evidence="6">X-prolyl aminopeptidase 2</fullName>
    </submittedName>
</protein>
<dbReference type="InterPro" id="IPR032416">
    <property type="entry name" value="Peptidase_M24_C"/>
</dbReference>
<evidence type="ECO:0000313" key="6">
    <source>
        <dbReference type="EMBL" id="KKO76399.1"/>
    </source>
</evidence>
<keyword evidence="6" id="KW-0645">Protease</keyword>
<reference evidence="6 7" key="1">
    <citation type="journal article" date="2015" name="Environ. Microbiol.">
        <title>Genome analyses suggest the presence of polyploidy and recent human-driven expansions in eight global populations of the honeybee pathogen Nosema ceranae.</title>
        <authorList>
            <person name="Pelin A."/>
            <person name="Selman M."/>
            <person name="Aris-Brosou S."/>
            <person name="Farinelli L."/>
            <person name="Corradi N."/>
        </authorList>
    </citation>
    <scope>NUCLEOTIDE SEQUENCE [LARGE SCALE GENOMIC DNA]</scope>
    <source>
        <strain evidence="6 7">PA08 1199</strain>
    </source>
</reference>
<keyword evidence="6" id="KW-0031">Aminopeptidase</keyword>
<dbReference type="Pfam" id="PF16188">
    <property type="entry name" value="Peptidase_M24_C"/>
    <property type="match status" value="1"/>
</dbReference>
<gene>
    <name evidence="6" type="ORF">AAJ76_300029679</name>
</gene>
<dbReference type="AlphaFoldDB" id="A0A0F9ZGL3"/>
<evidence type="ECO:0000256" key="2">
    <source>
        <dbReference type="ARBA" id="ARBA00022801"/>
    </source>
</evidence>
<dbReference type="RefSeq" id="XP_024332141.1">
    <property type="nucleotide sequence ID" value="XM_024475076.1"/>
</dbReference>
<dbReference type="Gene3D" id="3.90.230.10">
    <property type="entry name" value="Creatinase/methionine aminopeptidase superfamily"/>
    <property type="match status" value="1"/>
</dbReference>
<keyword evidence="2" id="KW-0378">Hydrolase</keyword>
<dbReference type="VEuPathDB" id="MicrosporidiaDB:NCER_101803"/>
<evidence type="ECO:0000313" key="7">
    <source>
        <dbReference type="Proteomes" id="UP000034350"/>
    </source>
</evidence>
<dbReference type="Pfam" id="PF16189">
    <property type="entry name" value="Creatinase_N_2"/>
    <property type="match status" value="1"/>
</dbReference>
<feature type="domain" description="Peptidase M24 C-terminal" evidence="5">
    <location>
        <begin position="526"/>
        <end position="582"/>
    </location>
</feature>
<dbReference type="VEuPathDB" id="MicrosporidiaDB:G9O61_00g016940"/>
<dbReference type="Proteomes" id="UP000034350">
    <property type="component" value="Unassembled WGS sequence"/>
</dbReference>
<dbReference type="PANTHER" id="PTHR43763:SF6">
    <property type="entry name" value="XAA-PRO AMINOPEPTIDASE 1"/>
    <property type="match status" value="1"/>
</dbReference>
<proteinExistence type="predicted"/>
<keyword evidence="7" id="KW-1185">Reference proteome</keyword>
<dbReference type="InterPro" id="IPR050422">
    <property type="entry name" value="X-Pro_aminopeptidase_P"/>
</dbReference>
<dbReference type="SUPFAM" id="SSF55920">
    <property type="entry name" value="Creatinase/aminopeptidase"/>
    <property type="match status" value="1"/>
</dbReference>
<dbReference type="GO" id="GO:0005737">
    <property type="term" value="C:cytoplasm"/>
    <property type="evidence" value="ECO:0007669"/>
    <property type="project" value="UniProtKB-ARBA"/>
</dbReference>
<dbReference type="GeneID" id="36320007"/>
<dbReference type="GO" id="GO:0004177">
    <property type="term" value="F:aminopeptidase activity"/>
    <property type="evidence" value="ECO:0007669"/>
    <property type="project" value="UniProtKB-KW"/>
</dbReference>
<feature type="domain" description="Creatinase N-terminal" evidence="4">
    <location>
        <begin position="41"/>
        <end position="129"/>
    </location>
</feature>
<organism evidence="6 7">
    <name type="scientific">Vairimorpha ceranae</name>
    <dbReference type="NCBI Taxonomy" id="40302"/>
    <lineage>
        <taxon>Eukaryota</taxon>
        <taxon>Fungi</taxon>
        <taxon>Fungi incertae sedis</taxon>
        <taxon>Microsporidia</taxon>
        <taxon>Nosematidae</taxon>
        <taxon>Vairimorpha</taxon>
    </lineage>
</organism>
<dbReference type="EMBL" id="JPQZ01000003">
    <property type="protein sequence ID" value="KKO76399.1"/>
    <property type="molecule type" value="Genomic_DNA"/>
</dbReference>
<dbReference type="VEuPathDB" id="MicrosporidiaDB:AAJ76_300029679"/>
<dbReference type="GO" id="GO:0046872">
    <property type="term" value="F:metal ion binding"/>
    <property type="evidence" value="ECO:0007669"/>
    <property type="project" value="UniProtKB-KW"/>
</dbReference>
<dbReference type="SMR" id="A0A0F9ZGL3"/>
<name>A0A0F9ZGL3_9MICR</name>